<sequence length="40" mass="4562">LTIPITLTTTTTTTTTTSKLNNTLKPNNYQQRFYPYGPQK</sequence>
<evidence type="ECO:0000313" key="2">
    <source>
        <dbReference type="EMBL" id="CAF3396530.1"/>
    </source>
</evidence>
<dbReference type="AlphaFoldDB" id="A0A821RMQ2"/>
<feature type="compositionally biased region" description="Low complexity" evidence="1">
    <location>
        <begin position="1"/>
        <end position="28"/>
    </location>
</feature>
<dbReference type="EMBL" id="CAJNYT010001121">
    <property type="protein sequence ID" value="CAF3396530.1"/>
    <property type="molecule type" value="Genomic_DNA"/>
</dbReference>
<comment type="caution">
    <text evidence="3">The sequence shown here is derived from an EMBL/GenBank/DDBJ whole genome shotgun (WGS) entry which is preliminary data.</text>
</comment>
<protein>
    <submittedName>
        <fullName evidence="3">Uncharacterized protein</fullName>
    </submittedName>
</protein>
<evidence type="ECO:0000313" key="3">
    <source>
        <dbReference type="EMBL" id="CAF4844905.1"/>
    </source>
</evidence>
<evidence type="ECO:0000313" key="4">
    <source>
        <dbReference type="Proteomes" id="UP000663848"/>
    </source>
</evidence>
<feature type="region of interest" description="Disordered" evidence="1">
    <location>
        <begin position="1"/>
        <end position="40"/>
    </location>
</feature>
<dbReference type="Proteomes" id="UP000663872">
    <property type="component" value="Unassembled WGS sequence"/>
</dbReference>
<gene>
    <name evidence="2" type="ORF">GRG538_LOCUS9609</name>
    <name evidence="3" type="ORF">QYT958_LOCUS26719</name>
</gene>
<organism evidence="3 4">
    <name type="scientific">Rotaria socialis</name>
    <dbReference type="NCBI Taxonomy" id="392032"/>
    <lineage>
        <taxon>Eukaryota</taxon>
        <taxon>Metazoa</taxon>
        <taxon>Spiralia</taxon>
        <taxon>Gnathifera</taxon>
        <taxon>Rotifera</taxon>
        <taxon>Eurotatoria</taxon>
        <taxon>Bdelloidea</taxon>
        <taxon>Philodinida</taxon>
        <taxon>Philodinidae</taxon>
        <taxon>Rotaria</taxon>
    </lineage>
</organism>
<dbReference type="EMBL" id="CAJOBR010006485">
    <property type="protein sequence ID" value="CAF4844905.1"/>
    <property type="molecule type" value="Genomic_DNA"/>
</dbReference>
<feature type="non-terminal residue" evidence="3">
    <location>
        <position position="1"/>
    </location>
</feature>
<evidence type="ECO:0000256" key="1">
    <source>
        <dbReference type="SAM" id="MobiDB-lite"/>
    </source>
</evidence>
<reference evidence="3" key="1">
    <citation type="submission" date="2021-02" db="EMBL/GenBank/DDBJ databases">
        <authorList>
            <person name="Nowell W R."/>
        </authorList>
    </citation>
    <scope>NUCLEOTIDE SEQUENCE</scope>
</reference>
<dbReference type="Proteomes" id="UP000663848">
    <property type="component" value="Unassembled WGS sequence"/>
</dbReference>
<accession>A0A821RMQ2</accession>
<proteinExistence type="predicted"/>
<name>A0A821RMQ2_9BILA</name>